<accession>A0A3S4ZBF2</accession>
<dbReference type="AlphaFoldDB" id="A0A3S4ZBF2"/>
<name>A0A3S4ZBF2_9PLAT</name>
<evidence type="ECO:0000313" key="2">
    <source>
        <dbReference type="Proteomes" id="UP000784294"/>
    </source>
</evidence>
<protein>
    <submittedName>
        <fullName evidence="1">Uncharacterized protein</fullName>
    </submittedName>
</protein>
<organism evidence="1 2">
    <name type="scientific">Protopolystoma xenopodis</name>
    <dbReference type="NCBI Taxonomy" id="117903"/>
    <lineage>
        <taxon>Eukaryota</taxon>
        <taxon>Metazoa</taxon>
        <taxon>Spiralia</taxon>
        <taxon>Lophotrochozoa</taxon>
        <taxon>Platyhelminthes</taxon>
        <taxon>Monogenea</taxon>
        <taxon>Polyopisthocotylea</taxon>
        <taxon>Polystomatidea</taxon>
        <taxon>Polystomatidae</taxon>
        <taxon>Protopolystoma</taxon>
    </lineage>
</organism>
<dbReference type="Proteomes" id="UP000784294">
    <property type="component" value="Unassembled WGS sequence"/>
</dbReference>
<dbReference type="EMBL" id="CAAALY010001408">
    <property type="protein sequence ID" value="VEL07279.1"/>
    <property type="molecule type" value="Genomic_DNA"/>
</dbReference>
<comment type="caution">
    <text evidence="1">The sequence shown here is derived from an EMBL/GenBank/DDBJ whole genome shotgun (WGS) entry which is preliminary data.</text>
</comment>
<gene>
    <name evidence="1" type="ORF">PXEA_LOCUS719</name>
</gene>
<reference evidence="1" key="1">
    <citation type="submission" date="2018-11" db="EMBL/GenBank/DDBJ databases">
        <authorList>
            <consortium name="Pathogen Informatics"/>
        </authorList>
    </citation>
    <scope>NUCLEOTIDE SEQUENCE</scope>
</reference>
<proteinExistence type="predicted"/>
<keyword evidence="2" id="KW-1185">Reference proteome</keyword>
<evidence type="ECO:0000313" key="1">
    <source>
        <dbReference type="EMBL" id="VEL07279.1"/>
    </source>
</evidence>
<sequence>MGHVTPGMNSYRHGHRSEACRTNGSIKGILKSESRTTKCALKSAISFTLPDVRQAPEAATMAYIWHVVRSRCVSYPPAKEPCLYGPVLPVWFGHNSHIAPRRKVMLPCDRRQVGRA</sequence>